<feature type="compositionally biased region" description="Basic and acidic residues" evidence="1">
    <location>
        <begin position="112"/>
        <end position="123"/>
    </location>
</feature>
<feature type="compositionally biased region" description="Polar residues" evidence="1">
    <location>
        <begin position="43"/>
        <end position="77"/>
    </location>
</feature>
<evidence type="ECO:0000313" key="2">
    <source>
        <dbReference type="EMBL" id="GIZ44920.1"/>
    </source>
</evidence>
<dbReference type="OrthoDB" id="5404323at2759"/>
<gene>
    <name evidence="2" type="ORF">CKM354_000810400</name>
</gene>
<dbReference type="EMBL" id="BOLY01000005">
    <property type="protein sequence ID" value="GIZ44920.1"/>
    <property type="molecule type" value="Genomic_DNA"/>
</dbReference>
<protein>
    <submittedName>
        <fullName evidence="2">Uncharacterized protein</fullName>
    </submittedName>
</protein>
<evidence type="ECO:0000313" key="3">
    <source>
        <dbReference type="Proteomes" id="UP000825890"/>
    </source>
</evidence>
<feature type="compositionally biased region" description="Polar residues" evidence="1">
    <location>
        <begin position="12"/>
        <end position="23"/>
    </location>
</feature>
<feature type="compositionally biased region" description="Low complexity" evidence="1">
    <location>
        <begin position="457"/>
        <end position="468"/>
    </location>
</feature>
<accession>A0A9P3CSG4</accession>
<dbReference type="GeneID" id="68293679"/>
<sequence>MAAATTDPRPTGLTSSPQQTEPSIAQARWPSLPTNLISLLNPFAQASTNSNANGDDTQSDPAKTAAQQSQRNESELSTLKRPVLSTMQYNGMSGSTPPSPTRSSTSVMFAEPDTRSTSDDGSRDGSVSDFKRARKSTRPKTRYSICHPVPESKVKQKLHRQPRSLLQLHRLQPNARPLPALEVIPSANFSVRLTRAITKVFQAKHGFCVNDLVVLKAEKYGTQDEEAEARDVIGLICKGSREEQKTGNGKMLIHMASGQQWEAYTTSNGAYECCMTDEHGLKEVVRWVPKKNKDGKGVASDGTRKFNFSTISPHSRRHPVIASLQKTGLEINDSYKIPEPTIKTPLSTPQLSATVLEDAFDEDAGDRGQSVVTDDATRQIITLTAIWVAMREGWSPNFRYDDKRDSLPTEPPNSPGRFIVSPVLSPPGSPAPFAPLEKRASIRSFGSGIVHRASHLGRSNRNSVSSVRGDSDVESPAPSRSASITLAPTGRTRADSSSTVLVHRAASNRRKRTEALREDSLEDLTASGSTAAHTPRKPQSSPLARKSVGDGQSSESDMLKRHNDSSPPPTTGGSRSGTSEDKAGNRTSTNTEGTTSTRRANHPPVLEMRAQPKRRGWRRLLLCGSSKA</sequence>
<comment type="caution">
    <text evidence="2">The sequence shown here is derived from an EMBL/GenBank/DDBJ whole genome shotgun (WGS) entry which is preliminary data.</text>
</comment>
<feature type="compositionally biased region" description="Polar residues" evidence="1">
    <location>
        <begin position="526"/>
        <end position="542"/>
    </location>
</feature>
<dbReference type="Proteomes" id="UP000825890">
    <property type="component" value="Unassembled WGS sequence"/>
</dbReference>
<dbReference type="AlphaFoldDB" id="A0A9P3CSG4"/>
<feature type="region of interest" description="Disordered" evidence="1">
    <location>
        <begin position="402"/>
        <end position="424"/>
    </location>
</feature>
<organism evidence="2 3">
    <name type="scientific">Cercospora kikuchii</name>
    <dbReference type="NCBI Taxonomy" id="84275"/>
    <lineage>
        <taxon>Eukaryota</taxon>
        <taxon>Fungi</taxon>
        <taxon>Dikarya</taxon>
        <taxon>Ascomycota</taxon>
        <taxon>Pezizomycotina</taxon>
        <taxon>Dothideomycetes</taxon>
        <taxon>Dothideomycetidae</taxon>
        <taxon>Mycosphaerellales</taxon>
        <taxon>Mycosphaerellaceae</taxon>
        <taxon>Cercospora</taxon>
    </lineage>
</organism>
<keyword evidence="3" id="KW-1185">Reference proteome</keyword>
<feature type="compositionally biased region" description="Low complexity" evidence="1">
    <location>
        <begin position="585"/>
        <end position="598"/>
    </location>
</feature>
<feature type="region of interest" description="Disordered" evidence="1">
    <location>
        <begin position="1"/>
        <end position="30"/>
    </location>
</feature>
<feature type="compositionally biased region" description="Low complexity" evidence="1">
    <location>
        <begin position="93"/>
        <end position="106"/>
    </location>
</feature>
<name>A0A9P3CSG4_9PEZI</name>
<dbReference type="RefSeq" id="XP_044659407.1">
    <property type="nucleotide sequence ID" value="XM_044803472.1"/>
</dbReference>
<feature type="region of interest" description="Disordered" evidence="1">
    <location>
        <begin position="453"/>
        <end position="628"/>
    </location>
</feature>
<reference evidence="2 3" key="1">
    <citation type="submission" date="2021-01" db="EMBL/GenBank/DDBJ databases">
        <title>Cercospora kikuchii MAFF 305040 whole genome shotgun sequence.</title>
        <authorList>
            <person name="Kashiwa T."/>
            <person name="Suzuki T."/>
        </authorList>
    </citation>
    <scope>NUCLEOTIDE SEQUENCE [LARGE SCALE GENOMIC DNA]</scope>
    <source>
        <strain evidence="2 3">MAFF 305040</strain>
    </source>
</reference>
<proteinExistence type="predicted"/>
<evidence type="ECO:0000256" key="1">
    <source>
        <dbReference type="SAM" id="MobiDB-lite"/>
    </source>
</evidence>
<feature type="region of interest" description="Disordered" evidence="1">
    <location>
        <begin position="43"/>
        <end position="144"/>
    </location>
</feature>
<feature type="compositionally biased region" description="Basic residues" evidence="1">
    <location>
        <begin position="132"/>
        <end position="141"/>
    </location>
</feature>